<evidence type="ECO:0000313" key="9">
    <source>
        <dbReference type="Proteomes" id="UP000035017"/>
    </source>
</evidence>
<dbReference type="Gene3D" id="3.40.50.720">
    <property type="entry name" value="NAD(P)-binding Rossmann-like Domain"/>
    <property type="match status" value="1"/>
</dbReference>
<evidence type="ECO:0000256" key="1">
    <source>
        <dbReference type="ARBA" id="ARBA00004781"/>
    </source>
</evidence>
<accession>A0A0D0KVG2</accession>
<reference evidence="8 9" key="1">
    <citation type="submission" date="2014-12" db="EMBL/GenBank/DDBJ databases">
        <title>16Stimator: statistical estimation of ribosomal gene copy numbers from draft genome assemblies.</title>
        <authorList>
            <person name="Perisin M.A."/>
            <person name="Vetter M."/>
            <person name="Gilbert J.A."/>
            <person name="Bergelson J."/>
        </authorList>
    </citation>
    <scope>NUCLEOTIDE SEQUENCE [LARGE SCALE GENOMIC DNA]</scope>
    <source>
        <strain evidence="8 9">MEJ076</strain>
    </source>
</reference>
<dbReference type="AlphaFoldDB" id="A0A0D0KVG2"/>
<proteinExistence type="inferred from homology"/>
<feature type="domain" description="RmlD-like substrate binding" evidence="7">
    <location>
        <begin position="6"/>
        <end position="295"/>
    </location>
</feature>
<evidence type="ECO:0000259" key="7">
    <source>
        <dbReference type="Pfam" id="PF04321"/>
    </source>
</evidence>
<keyword evidence="6" id="KW-0560">Oxidoreductase</keyword>
<comment type="similarity">
    <text evidence="2 6">Belongs to the dTDP-4-dehydrorhamnose reductase family.</text>
</comment>
<dbReference type="InterPro" id="IPR036291">
    <property type="entry name" value="NAD(P)-bd_dom_sf"/>
</dbReference>
<dbReference type="PANTHER" id="PTHR10491">
    <property type="entry name" value="DTDP-4-DEHYDRORHAMNOSE REDUCTASE"/>
    <property type="match status" value="1"/>
</dbReference>
<dbReference type="InterPro" id="IPR029903">
    <property type="entry name" value="RmlD-like-bd"/>
</dbReference>
<name>A0A0D0KVG2_AGRTU</name>
<evidence type="ECO:0000256" key="2">
    <source>
        <dbReference type="ARBA" id="ARBA00010944"/>
    </source>
</evidence>
<dbReference type="SUPFAM" id="SSF51735">
    <property type="entry name" value="NAD(P)-binding Rossmann-fold domains"/>
    <property type="match status" value="1"/>
</dbReference>
<dbReference type="Proteomes" id="UP000035017">
    <property type="component" value="Unassembled WGS sequence"/>
</dbReference>
<evidence type="ECO:0000256" key="5">
    <source>
        <dbReference type="ARBA" id="ARBA00048200"/>
    </source>
</evidence>
<dbReference type="PANTHER" id="PTHR10491:SF4">
    <property type="entry name" value="METHIONINE ADENOSYLTRANSFERASE 2 SUBUNIT BETA"/>
    <property type="match status" value="1"/>
</dbReference>
<dbReference type="EC" id="1.1.1.133" evidence="3 6"/>
<comment type="pathway">
    <text evidence="1 6">Carbohydrate biosynthesis; dTDP-L-rhamnose biosynthesis.</text>
</comment>
<comment type="function">
    <text evidence="6">Catalyzes the reduction of dTDP-6-deoxy-L-lyxo-4-hexulose to yield dTDP-L-rhamnose.</text>
</comment>
<evidence type="ECO:0000256" key="4">
    <source>
        <dbReference type="ARBA" id="ARBA00017099"/>
    </source>
</evidence>
<dbReference type="Gene3D" id="3.90.25.10">
    <property type="entry name" value="UDP-galactose 4-epimerase, domain 1"/>
    <property type="match status" value="1"/>
</dbReference>
<comment type="cofactor">
    <cofactor evidence="6">
        <name>Mg(2+)</name>
        <dbReference type="ChEBI" id="CHEBI:18420"/>
    </cofactor>
    <text evidence="6">Binds 1 Mg(2+) ion per monomer.</text>
</comment>
<dbReference type="UniPathway" id="UPA00124"/>
<dbReference type="Pfam" id="PF04321">
    <property type="entry name" value="RmlD_sub_bind"/>
    <property type="match status" value="1"/>
</dbReference>
<evidence type="ECO:0000256" key="6">
    <source>
        <dbReference type="RuleBase" id="RU364082"/>
    </source>
</evidence>
<dbReference type="NCBIfam" id="TIGR01214">
    <property type="entry name" value="rmlD"/>
    <property type="match status" value="1"/>
</dbReference>
<dbReference type="CDD" id="cd05254">
    <property type="entry name" value="dTDP_HR_like_SDR_e"/>
    <property type="match status" value="1"/>
</dbReference>
<evidence type="ECO:0000313" key="8">
    <source>
        <dbReference type="EMBL" id="KIQ01108.1"/>
    </source>
</evidence>
<keyword evidence="6" id="KW-0521">NADP</keyword>
<dbReference type="GO" id="GO:0008831">
    <property type="term" value="F:dTDP-4-dehydrorhamnose reductase activity"/>
    <property type="evidence" value="ECO:0007669"/>
    <property type="project" value="UniProtKB-EC"/>
</dbReference>
<sequence>MTKVRRYLVTGLDGQVVQSLIQQAANDASVEIIAVGRPKLDLARPETITAPVMELKPDLIISAAAYTAVDQAESESALAHAVNGDGPSALAAAAAKLDIPIVHISTDYVFDGAKKTPYGESDAVAPLGIYGASKLAGEKTVAAATANYAILRTAWVYSPFGKNFLKTMLRVADGRDVVNVVDDQFGNPTSALDIADAVLAVSRGLLASPDPELRGIFHMTATGEASWADFAEEIFRASSEIGGPSAHVNRIPSSAYPTPAQRPANSRLNCGKLLATHGVSLPHWQSSTQKTVAQITQSARTNEIPGENK</sequence>
<dbReference type="OrthoDB" id="9803892at2"/>
<dbReference type="GO" id="GO:0019305">
    <property type="term" value="P:dTDP-rhamnose biosynthetic process"/>
    <property type="evidence" value="ECO:0007669"/>
    <property type="project" value="UniProtKB-UniPathway"/>
</dbReference>
<comment type="catalytic activity">
    <reaction evidence="5 6">
        <text>dTDP-beta-L-rhamnose + NADP(+) = dTDP-4-dehydro-beta-L-rhamnose + NADPH + H(+)</text>
        <dbReference type="Rhea" id="RHEA:21796"/>
        <dbReference type="ChEBI" id="CHEBI:15378"/>
        <dbReference type="ChEBI" id="CHEBI:57510"/>
        <dbReference type="ChEBI" id="CHEBI:57783"/>
        <dbReference type="ChEBI" id="CHEBI:58349"/>
        <dbReference type="ChEBI" id="CHEBI:62830"/>
        <dbReference type="EC" id="1.1.1.133"/>
    </reaction>
</comment>
<dbReference type="InterPro" id="IPR005913">
    <property type="entry name" value="dTDP_dehydrorham_reduct"/>
</dbReference>
<dbReference type="EMBL" id="JXQV01000015">
    <property type="protein sequence ID" value="KIQ01108.1"/>
    <property type="molecule type" value="Genomic_DNA"/>
</dbReference>
<protein>
    <recommendedName>
        <fullName evidence="4 6">dTDP-4-dehydrorhamnose reductase</fullName>
        <ecNumber evidence="3 6">1.1.1.133</ecNumber>
    </recommendedName>
</protein>
<comment type="caution">
    <text evidence="8">The sequence shown here is derived from an EMBL/GenBank/DDBJ whole genome shotgun (WGS) entry which is preliminary data.</text>
</comment>
<gene>
    <name evidence="8" type="ORF">RU07_16125</name>
</gene>
<evidence type="ECO:0000256" key="3">
    <source>
        <dbReference type="ARBA" id="ARBA00012929"/>
    </source>
</evidence>
<organism evidence="8 9">
    <name type="scientific">Agrobacterium tumefaciens</name>
    <dbReference type="NCBI Taxonomy" id="358"/>
    <lineage>
        <taxon>Bacteria</taxon>
        <taxon>Pseudomonadati</taxon>
        <taxon>Pseudomonadota</taxon>
        <taxon>Alphaproteobacteria</taxon>
        <taxon>Hyphomicrobiales</taxon>
        <taxon>Rhizobiaceae</taxon>
        <taxon>Rhizobium/Agrobacterium group</taxon>
        <taxon>Agrobacterium</taxon>
        <taxon>Agrobacterium tumefaciens complex</taxon>
    </lineage>
</organism>